<dbReference type="PROSITE" id="PS51186">
    <property type="entry name" value="GNAT"/>
    <property type="match status" value="1"/>
</dbReference>
<proteinExistence type="predicted"/>
<dbReference type="PANTHER" id="PTHR43877:SF2">
    <property type="entry name" value="AMINOALKYLPHOSPHONATE N-ACETYLTRANSFERASE-RELATED"/>
    <property type="match status" value="1"/>
</dbReference>
<dbReference type="Proteomes" id="UP000315395">
    <property type="component" value="Chromosome"/>
</dbReference>
<dbReference type="InterPro" id="IPR000182">
    <property type="entry name" value="GNAT_dom"/>
</dbReference>
<dbReference type="OrthoDB" id="5243635at2"/>
<keyword evidence="2" id="KW-0012">Acyltransferase</keyword>
<dbReference type="KEGG" id="orz:FNH13_14855"/>
<evidence type="ECO:0000259" key="3">
    <source>
        <dbReference type="PROSITE" id="PS51186"/>
    </source>
</evidence>
<dbReference type="RefSeq" id="WP_143784138.1">
    <property type="nucleotide sequence ID" value="NZ_CP041616.1"/>
</dbReference>
<dbReference type="PANTHER" id="PTHR43877">
    <property type="entry name" value="AMINOALKYLPHOSPHONATE N-ACETYLTRANSFERASE-RELATED-RELATED"/>
    <property type="match status" value="1"/>
</dbReference>
<keyword evidence="1 4" id="KW-0808">Transferase</keyword>
<evidence type="ECO:0000313" key="4">
    <source>
        <dbReference type="EMBL" id="QDO89452.1"/>
    </source>
</evidence>
<dbReference type="SUPFAM" id="SSF55729">
    <property type="entry name" value="Acyl-CoA N-acyltransferases (Nat)"/>
    <property type="match status" value="1"/>
</dbReference>
<dbReference type="CDD" id="cd04301">
    <property type="entry name" value="NAT_SF"/>
    <property type="match status" value="1"/>
</dbReference>
<organism evidence="4 5">
    <name type="scientific">Ornithinimicrobium ciconiae</name>
    <dbReference type="NCBI Taxonomy" id="2594265"/>
    <lineage>
        <taxon>Bacteria</taxon>
        <taxon>Bacillati</taxon>
        <taxon>Actinomycetota</taxon>
        <taxon>Actinomycetes</taxon>
        <taxon>Micrococcales</taxon>
        <taxon>Ornithinimicrobiaceae</taxon>
        <taxon>Ornithinimicrobium</taxon>
    </lineage>
</organism>
<dbReference type="EMBL" id="CP041616">
    <property type="protein sequence ID" value="QDO89452.1"/>
    <property type="molecule type" value="Genomic_DNA"/>
</dbReference>
<dbReference type="Pfam" id="PF13508">
    <property type="entry name" value="Acetyltransf_7"/>
    <property type="match status" value="1"/>
</dbReference>
<accession>A0A516GD68</accession>
<dbReference type="InterPro" id="IPR050832">
    <property type="entry name" value="Bact_Acetyltransf"/>
</dbReference>
<dbReference type="Gene3D" id="3.40.630.30">
    <property type="match status" value="1"/>
</dbReference>
<protein>
    <submittedName>
        <fullName evidence="4">GNAT family N-acetyltransferase</fullName>
    </submittedName>
</protein>
<keyword evidence="5" id="KW-1185">Reference proteome</keyword>
<name>A0A516GD68_9MICO</name>
<feature type="domain" description="N-acetyltransferase" evidence="3">
    <location>
        <begin position="3"/>
        <end position="159"/>
    </location>
</feature>
<evidence type="ECO:0000313" key="5">
    <source>
        <dbReference type="Proteomes" id="UP000315395"/>
    </source>
</evidence>
<dbReference type="InterPro" id="IPR016181">
    <property type="entry name" value="Acyl_CoA_acyltransferase"/>
</dbReference>
<sequence>MPVTIRLARLDDLSAIERFALDVVPAHYAPILGHEGARAQLQWWTTERMKPAVEASRVHVAVEGEKIIGVVQIGVLGEDHVVWKLYLAPEFRGQSIGADLLQQAIEPLRRVTDHVLVEHFAGNTEAAKFYEREGWTVVSVEPSRSGDPNAAVVWRRTTWAT</sequence>
<evidence type="ECO:0000256" key="2">
    <source>
        <dbReference type="ARBA" id="ARBA00023315"/>
    </source>
</evidence>
<dbReference type="AlphaFoldDB" id="A0A516GD68"/>
<gene>
    <name evidence="4" type="ORF">FNH13_14855</name>
</gene>
<dbReference type="GO" id="GO:0016747">
    <property type="term" value="F:acyltransferase activity, transferring groups other than amino-acyl groups"/>
    <property type="evidence" value="ECO:0007669"/>
    <property type="project" value="InterPro"/>
</dbReference>
<reference evidence="4 5" key="1">
    <citation type="submission" date="2019-07" db="EMBL/GenBank/DDBJ databases">
        <title>complete genome sequencing of Ornithinimicrobium sp. H23M54.</title>
        <authorList>
            <person name="Bae J.-W."/>
            <person name="Lee S.-Y."/>
        </authorList>
    </citation>
    <scope>NUCLEOTIDE SEQUENCE [LARGE SCALE GENOMIC DNA]</scope>
    <source>
        <strain evidence="4 5">H23M54</strain>
    </source>
</reference>
<evidence type="ECO:0000256" key="1">
    <source>
        <dbReference type="ARBA" id="ARBA00022679"/>
    </source>
</evidence>